<sequence>MLRQPSAGTAKLKSVRTISQTVQRFAPSRGSAFSLMRGYFRFTSTVTANIQLIPLLLASWSRPSEPGGGDHTSNNNGWHCRQDS</sequence>
<proteinExistence type="predicted"/>
<evidence type="ECO:0000313" key="2">
    <source>
        <dbReference type="EMBL" id="MXQ81393.1"/>
    </source>
</evidence>
<protein>
    <submittedName>
        <fullName evidence="2">Uncharacterized protein</fullName>
    </submittedName>
</protein>
<comment type="caution">
    <text evidence="2">The sequence shown here is derived from an EMBL/GenBank/DDBJ whole genome shotgun (WGS) entry which is preliminary data.</text>
</comment>
<dbReference type="AlphaFoldDB" id="A0A6B0R1G5"/>
<feature type="region of interest" description="Disordered" evidence="1">
    <location>
        <begin position="63"/>
        <end position="84"/>
    </location>
</feature>
<name>A0A6B0R1G5_9CETA</name>
<evidence type="ECO:0000256" key="1">
    <source>
        <dbReference type="SAM" id="MobiDB-lite"/>
    </source>
</evidence>
<gene>
    <name evidence="2" type="ORF">E5288_WYG006080</name>
</gene>
<keyword evidence="3" id="KW-1185">Reference proteome</keyword>
<evidence type="ECO:0000313" key="3">
    <source>
        <dbReference type="Proteomes" id="UP000322234"/>
    </source>
</evidence>
<reference evidence="2" key="1">
    <citation type="submission" date="2019-10" db="EMBL/GenBank/DDBJ databases">
        <title>The sequence and de novo assembly of the wild yak genome.</title>
        <authorList>
            <person name="Liu Y."/>
        </authorList>
    </citation>
    <scope>NUCLEOTIDE SEQUENCE [LARGE SCALE GENOMIC DNA]</scope>
    <source>
        <strain evidence="2">WY2019</strain>
    </source>
</reference>
<organism evidence="2 3">
    <name type="scientific">Bos mutus</name>
    <name type="common">wild yak</name>
    <dbReference type="NCBI Taxonomy" id="72004"/>
    <lineage>
        <taxon>Eukaryota</taxon>
        <taxon>Metazoa</taxon>
        <taxon>Chordata</taxon>
        <taxon>Craniata</taxon>
        <taxon>Vertebrata</taxon>
        <taxon>Euteleostomi</taxon>
        <taxon>Mammalia</taxon>
        <taxon>Eutheria</taxon>
        <taxon>Laurasiatheria</taxon>
        <taxon>Artiodactyla</taxon>
        <taxon>Ruminantia</taxon>
        <taxon>Pecora</taxon>
        <taxon>Bovidae</taxon>
        <taxon>Bovinae</taxon>
        <taxon>Bos</taxon>
    </lineage>
</organism>
<accession>A0A6B0R1G5</accession>
<dbReference type="EMBL" id="VBQZ03000007">
    <property type="protein sequence ID" value="MXQ81393.1"/>
    <property type="molecule type" value="Genomic_DNA"/>
</dbReference>
<dbReference type="Proteomes" id="UP000322234">
    <property type="component" value="Unassembled WGS sequence"/>
</dbReference>